<evidence type="ECO:0000256" key="6">
    <source>
        <dbReference type="ARBA" id="ARBA00023136"/>
    </source>
</evidence>
<evidence type="ECO:0000256" key="3">
    <source>
        <dbReference type="ARBA" id="ARBA00022475"/>
    </source>
</evidence>
<proteinExistence type="inferred from homology"/>
<keyword evidence="4" id="KW-0808">Transferase</keyword>
<dbReference type="Proteomes" id="UP000780875">
    <property type="component" value="Unassembled WGS sequence"/>
</dbReference>
<comment type="subcellular location">
    <subcellularLocation>
        <location evidence="1">Cell membrane</location>
        <topology evidence="1">Peripheral membrane protein</topology>
    </subcellularLocation>
</comment>
<evidence type="ECO:0000313" key="8">
    <source>
        <dbReference type="Proteomes" id="UP000780875"/>
    </source>
</evidence>
<accession>A0ABS7UA10</accession>
<dbReference type="EMBL" id="JAIQZJ010000002">
    <property type="protein sequence ID" value="MBZ5737657.1"/>
    <property type="molecule type" value="Genomic_DNA"/>
</dbReference>
<sequence length="390" mass="42000">MRVLRNLALDLVLVSLRVGLRLLSRVVPTSRSVVLSASPETEGNGVEVARALLGRYTGTIVWLRDGGPVPVEVEALADRGMVLVPKASPAGLWAYLRAEAVLFTHGLYGSPRPVPRKPVVNLFHGDGPKDVRPARGVGAPMASTYLVGSTTLFSGFQAEAFDVPRDRLLLTGNPRTDQLWRDLTPHQLAALGITGPYVVWLPTFRQPRAVGAVRVHDAAVVRDDAAAGLAGLLAGLADRGLQLVVKPHPMDADRRRTPGVVTIDDDDLARVGVGLYPLLGSSAGLVTDYSSAWVDYLLVDRPIAFLVPDRSTYDRELLPADVLDWAPGEVVDNDPWTQPFAEFFADLDTHGRRGSSLRLSVAERIGLNPTTTAADDLVTELVKRGVLDSA</sequence>
<dbReference type="InterPro" id="IPR051612">
    <property type="entry name" value="Teichoic_Acid_Biosynth"/>
</dbReference>
<evidence type="ECO:0000256" key="5">
    <source>
        <dbReference type="ARBA" id="ARBA00022944"/>
    </source>
</evidence>
<gene>
    <name evidence="7" type="ORF">K8U61_05745</name>
</gene>
<dbReference type="PANTHER" id="PTHR37316">
    <property type="entry name" value="TEICHOIC ACID GLYCEROL-PHOSPHATE PRIMASE"/>
    <property type="match status" value="1"/>
</dbReference>
<comment type="caution">
    <text evidence="7">The sequence shown here is derived from an EMBL/GenBank/DDBJ whole genome shotgun (WGS) entry which is preliminary data.</text>
</comment>
<keyword evidence="5" id="KW-0777">Teichoic acid biosynthesis</keyword>
<keyword evidence="8" id="KW-1185">Reference proteome</keyword>
<keyword evidence="6" id="KW-0472">Membrane</keyword>
<evidence type="ECO:0000256" key="1">
    <source>
        <dbReference type="ARBA" id="ARBA00004202"/>
    </source>
</evidence>
<dbReference type="InterPro" id="IPR007554">
    <property type="entry name" value="Glycerophosphate_synth"/>
</dbReference>
<dbReference type="Pfam" id="PF04464">
    <property type="entry name" value="Glyphos_transf"/>
    <property type="match status" value="1"/>
</dbReference>
<protein>
    <submittedName>
        <fullName evidence="7">CDP-glycerol glycerophosphotransferase family protein</fullName>
    </submittedName>
</protein>
<dbReference type="Gene3D" id="3.40.50.12580">
    <property type="match status" value="1"/>
</dbReference>
<dbReference type="InterPro" id="IPR043148">
    <property type="entry name" value="TagF_C"/>
</dbReference>
<dbReference type="Gene3D" id="3.40.50.11820">
    <property type="match status" value="1"/>
</dbReference>
<comment type="similarity">
    <text evidence="2">Belongs to the CDP-glycerol glycerophosphotransferase family.</text>
</comment>
<dbReference type="PANTHER" id="PTHR37316:SF3">
    <property type="entry name" value="TEICHOIC ACID GLYCEROL-PHOSPHATE TRANSFERASE"/>
    <property type="match status" value="1"/>
</dbReference>
<name>A0ABS7UA10_9ACTN</name>
<dbReference type="RefSeq" id="WP_224122033.1">
    <property type="nucleotide sequence ID" value="NZ_JAIQZJ010000002.1"/>
</dbReference>
<evidence type="ECO:0000256" key="4">
    <source>
        <dbReference type="ARBA" id="ARBA00022679"/>
    </source>
</evidence>
<organism evidence="7 8">
    <name type="scientific">Nocardioides mangrovi</name>
    <dbReference type="NCBI Taxonomy" id="2874580"/>
    <lineage>
        <taxon>Bacteria</taxon>
        <taxon>Bacillati</taxon>
        <taxon>Actinomycetota</taxon>
        <taxon>Actinomycetes</taxon>
        <taxon>Propionibacteriales</taxon>
        <taxon>Nocardioidaceae</taxon>
        <taxon>Nocardioides</taxon>
    </lineage>
</organism>
<keyword evidence="3" id="KW-1003">Cell membrane</keyword>
<reference evidence="7 8" key="1">
    <citation type="submission" date="2021-09" db="EMBL/GenBank/DDBJ databases">
        <title>Whole genome sequence of Nocardioides sp. GBK3QG-3.</title>
        <authorList>
            <person name="Tuo L."/>
        </authorList>
    </citation>
    <scope>NUCLEOTIDE SEQUENCE [LARGE SCALE GENOMIC DNA]</scope>
    <source>
        <strain evidence="7 8">GBK3QG-3</strain>
    </source>
</reference>
<evidence type="ECO:0000313" key="7">
    <source>
        <dbReference type="EMBL" id="MBZ5737657.1"/>
    </source>
</evidence>
<dbReference type="InterPro" id="IPR043149">
    <property type="entry name" value="TagF_N"/>
</dbReference>
<evidence type="ECO:0000256" key="2">
    <source>
        <dbReference type="ARBA" id="ARBA00010488"/>
    </source>
</evidence>